<comment type="caution">
    <text evidence="2">The sequence shown here is derived from an EMBL/GenBank/DDBJ whole genome shotgun (WGS) entry which is preliminary data.</text>
</comment>
<dbReference type="AlphaFoldDB" id="A0A072NVF9"/>
<dbReference type="RefSeq" id="XP_013253623.1">
    <property type="nucleotide sequence ID" value="XM_013398169.1"/>
</dbReference>
<name>A0A072NVF9_9EURO</name>
<dbReference type="GeneID" id="25287811"/>
<dbReference type="HOGENOM" id="CLU_2158371_0_0_1"/>
<reference evidence="2 3" key="1">
    <citation type="submission" date="2013-03" db="EMBL/GenBank/DDBJ databases">
        <title>The Genome Sequence of Exophiala aquamarina CBS 119918.</title>
        <authorList>
            <consortium name="The Broad Institute Genomics Platform"/>
            <person name="Cuomo C."/>
            <person name="de Hoog S."/>
            <person name="Gorbushina A."/>
            <person name="Walker B."/>
            <person name="Young S.K."/>
            <person name="Zeng Q."/>
            <person name="Gargeya S."/>
            <person name="Fitzgerald M."/>
            <person name="Haas B."/>
            <person name="Abouelleil A."/>
            <person name="Allen A.W."/>
            <person name="Alvarado L."/>
            <person name="Arachchi H.M."/>
            <person name="Berlin A.M."/>
            <person name="Chapman S.B."/>
            <person name="Gainer-Dewar J."/>
            <person name="Goldberg J."/>
            <person name="Griggs A."/>
            <person name="Gujja S."/>
            <person name="Hansen M."/>
            <person name="Howarth C."/>
            <person name="Imamovic A."/>
            <person name="Ireland A."/>
            <person name="Larimer J."/>
            <person name="McCowan C."/>
            <person name="Murphy C."/>
            <person name="Pearson M."/>
            <person name="Poon T.W."/>
            <person name="Priest M."/>
            <person name="Roberts A."/>
            <person name="Saif S."/>
            <person name="Shea T."/>
            <person name="Sisk P."/>
            <person name="Sykes S."/>
            <person name="Wortman J."/>
            <person name="Nusbaum C."/>
            <person name="Birren B."/>
        </authorList>
    </citation>
    <scope>NUCLEOTIDE SEQUENCE [LARGE SCALE GENOMIC DNA]</scope>
    <source>
        <strain evidence="2 3">CBS 119918</strain>
    </source>
</reference>
<dbReference type="EMBL" id="AMGV01000032">
    <property type="protein sequence ID" value="KEF51033.1"/>
    <property type="molecule type" value="Genomic_DNA"/>
</dbReference>
<gene>
    <name evidence="2" type="ORF">A1O9_12917</name>
</gene>
<evidence type="ECO:0000256" key="1">
    <source>
        <dbReference type="SAM" id="MobiDB-lite"/>
    </source>
</evidence>
<dbReference type="VEuPathDB" id="FungiDB:A1O9_12917"/>
<feature type="region of interest" description="Disordered" evidence="1">
    <location>
        <begin position="25"/>
        <end position="45"/>
    </location>
</feature>
<keyword evidence="3" id="KW-1185">Reference proteome</keyword>
<dbReference type="STRING" id="1182545.A0A072NVF9"/>
<organism evidence="2 3">
    <name type="scientific">Exophiala aquamarina CBS 119918</name>
    <dbReference type="NCBI Taxonomy" id="1182545"/>
    <lineage>
        <taxon>Eukaryota</taxon>
        <taxon>Fungi</taxon>
        <taxon>Dikarya</taxon>
        <taxon>Ascomycota</taxon>
        <taxon>Pezizomycotina</taxon>
        <taxon>Eurotiomycetes</taxon>
        <taxon>Chaetothyriomycetidae</taxon>
        <taxon>Chaetothyriales</taxon>
        <taxon>Herpotrichiellaceae</taxon>
        <taxon>Exophiala</taxon>
    </lineage>
</organism>
<dbReference type="Proteomes" id="UP000027920">
    <property type="component" value="Unassembled WGS sequence"/>
</dbReference>
<evidence type="ECO:0000313" key="3">
    <source>
        <dbReference type="Proteomes" id="UP000027920"/>
    </source>
</evidence>
<accession>A0A072NVF9</accession>
<sequence>MTSYTTYFSGADNRAAQVGTNLGTINFNNPSTPRRSATPPTPSLVIPYRRDPDFVERDVLTNLWQKASEPGARVALVGLGGVGGDRVCLPSVRLRPVDLGVLGLRQHDHPV</sequence>
<evidence type="ECO:0000313" key="2">
    <source>
        <dbReference type="EMBL" id="KEF51033.1"/>
    </source>
</evidence>
<protein>
    <submittedName>
        <fullName evidence="2">Uncharacterized protein</fullName>
    </submittedName>
</protein>
<proteinExistence type="predicted"/>